<evidence type="ECO:0000256" key="1">
    <source>
        <dbReference type="ARBA" id="ARBA00009251"/>
    </source>
</evidence>
<evidence type="ECO:0008006" key="6">
    <source>
        <dbReference type="Google" id="ProtNLM"/>
    </source>
</evidence>
<dbReference type="PANTHER" id="PTHR12611:SF0">
    <property type="entry name" value="PURINE-RICH BINDING PROTEIN-ALPHA, ISOFORM B"/>
    <property type="match status" value="1"/>
</dbReference>
<proteinExistence type="inferred from homology"/>
<dbReference type="Pfam" id="PF04845">
    <property type="entry name" value="PurA"/>
    <property type="match status" value="2"/>
</dbReference>
<sequence>MEGAPGGAGDVELMCKTLQVEHKLFYFDLKENPRGRYLKISEKTSGSRSTIIVPIAGVVWFVDLFNYYANGDDPELSSKELQLDTKVFYFDVGENRRGRFLKVSEASVARSRSTIIVPAGNASDDGWATFRNILVEIHEASQLLVPPPNGSGPPQQATGHAEHMGNLVDAIGAGFMPSSSPPPLSAISSASADMGSPNLASSAAAAGGMATARVVRAEQKKFFFDLGSNARGQYLRISEVTGVDRSAIILPALVLEQFHETLGQFVDMVKSQGPVGSRESATQQHELPNTSSTGMESLLLDICHGEDW</sequence>
<comment type="similarity">
    <text evidence="1">Belongs to the PUR DNA-binding protein family.</text>
</comment>
<accession>A0ABP1A253</accession>
<evidence type="ECO:0000313" key="4">
    <source>
        <dbReference type="EMBL" id="CAK9857115.1"/>
    </source>
</evidence>
<dbReference type="Gene3D" id="3.10.450.700">
    <property type="match status" value="3"/>
</dbReference>
<evidence type="ECO:0000256" key="2">
    <source>
        <dbReference type="ARBA" id="ARBA00023125"/>
    </source>
</evidence>
<gene>
    <name evidence="4" type="ORF">CSSPJE1EN2_LOCUS110</name>
</gene>
<dbReference type="Proteomes" id="UP001497522">
    <property type="component" value="Chromosome 1"/>
</dbReference>
<dbReference type="InterPro" id="IPR006628">
    <property type="entry name" value="PUR-bd_fam"/>
</dbReference>
<dbReference type="PANTHER" id="PTHR12611">
    <property type="entry name" value="PUR-TRANSCRIPTIONAL ACTIVATOR"/>
    <property type="match status" value="1"/>
</dbReference>
<dbReference type="EMBL" id="OZ023702">
    <property type="protein sequence ID" value="CAK9857115.1"/>
    <property type="molecule type" value="Genomic_DNA"/>
</dbReference>
<evidence type="ECO:0000313" key="5">
    <source>
        <dbReference type="Proteomes" id="UP001497522"/>
    </source>
</evidence>
<feature type="region of interest" description="Disordered" evidence="3">
    <location>
        <begin position="273"/>
        <end position="292"/>
    </location>
</feature>
<keyword evidence="5" id="KW-1185">Reference proteome</keyword>
<dbReference type="SMART" id="SM00712">
    <property type="entry name" value="PUR"/>
    <property type="match status" value="3"/>
</dbReference>
<name>A0ABP1A253_9BRYO</name>
<keyword evidence="2" id="KW-0238">DNA-binding</keyword>
<reference evidence="4 5" key="1">
    <citation type="submission" date="2024-03" db="EMBL/GenBank/DDBJ databases">
        <authorList>
            <consortium name="ELIXIR-Norway"/>
            <consortium name="Elixir Norway"/>
        </authorList>
    </citation>
    <scope>NUCLEOTIDE SEQUENCE [LARGE SCALE GENOMIC DNA]</scope>
</reference>
<feature type="compositionally biased region" description="Polar residues" evidence="3">
    <location>
        <begin position="279"/>
        <end position="292"/>
    </location>
</feature>
<evidence type="ECO:0000256" key="3">
    <source>
        <dbReference type="SAM" id="MobiDB-lite"/>
    </source>
</evidence>
<organism evidence="4 5">
    <name type="scientific">Sphagnum jensenii</name>
    <dbReference type="NCBI Taxonomy" id="128206"/>
    <lineage>
        <taxon>Eukaryota</taxon>
        <taxon>Viridiplantae</taxon>
        <taxon>Streptophyta</taxon>
        <taxon>Embryophyta</taxon>
        <taxon>Bryophyta</taxon>
        <taxon>Sphagnophytina</taxon>
        <taxon>Sphagnopsida</taxon>
        <taxon>Sphagnales</taxon>
        <taxon>Sphagnaceae</taxon>
        <taxon>Sphagnum</taxon>
    </lineage>
</organism>
<protein>
    <recommendedName>
        <fullName evidence="6">Transcription factor Pur-alpha 1</fullName>
    </recommendedName>
</protein>